<keyword evidence="3" id="KW-1185">Reference proteome</keyword>
<accession>A0A7K1KKL9</accession>
<feature type="domain" description="N-acetyltransferase" evidence="1">
    <location>
        <begin position="63"/>
        <end position="148"/>
    </location>
</feature>
<evidence type="ECO:0000313" key="3">
    <source>
        <dbReference type="Proteomes" id="UP000461162"/>
    </source>
</evidence>
<name>A0A7K1KKL9_9BACT</name>
<evidence type="ECO:0000313" key="2">
    <source>
        <dbReference type="EMBL" id="MUM76618.1"/>
    </source>
</evidence>
<proteinExistence type="predicted"/>
<comment type="caution">
    <text evidence="2">The sequence shown here is derived from an EMBL/GenBank/DDBJ whole genome shotgun (WGS) entry which is preliminary data.</text>
</comment>
<dbReference type="RefSeq" id="WP_155932215.1">
    <property type="nucleotide sequence ID" value="NZ_WODC01000001.1"/>
</dbReference>
<protein>
    <submittedName>
        <fullName evidence="2">GNAT family N-acetyltransferase</fullName>
    </submittedName>
</protein>
<evidence type="ECO:0000259" key="1">
    <source>
        <dbReference type="Pfam" id="PF13302"/>
    </source>
</evidence>
<dbReference type="EMBL" id="WODC01000001">
    <property type="protein sequence ID" value="MUM76618.1"/>
    <property type="molecule type" value="Genomic_DNA"/>
</dbReference>
<gene>
    <name evidence="2" type="ORF">GKC30_03105</name>
</gene>
<dbReference type="InterPro" id="IPR000182">
    <property type="entry name" value="GNAT_dom"/>
</dbReference>
<reference evidence="2 3" key="1">
    <citation type="submission" date="2019-11" db="EMBL/GenBank/DDBJ databases">
        <title>Pseudodesulfovibrio alkaliphilus, sp. nov., an alkaliphilic sulfate-reducing bacteria from mud volcano of Taman peninsula, Russia.</title>
        <authorList>
            <person name="Frolova A."/>
            <person name="Merkel A.Y."/>
            <person name="Slobodkin A.I."/>
        </authorList>
    </citation>
    <scope>NUCLEOTIDE SEQUENCE [LARGE SCALE GENOMIC DNA]</scope>
    <source>
        <strain evidence="2 3">F-1</strain>
    </source>
</reference>
<dbReference type="InterPro" id="IPR016181">
    <property type="entry name" value="Acyl_CoA_acyltransferase"/>
</dbReference>
<dbReference type="SUPFAM" id="SSF55729">
    <property type="entry name" value="Acyl-CoA N-acyltransferases (Nat)"/>
    <property type="match status" value="1"/>
</dbReference>
<dbReference type="AlphaFoldDB" id="A0A7K1KKL9"/>
<dbReference type="CDD" id="cd04301">
    <property type="entry name" value="NAT_SF"/>
    <property type="match status" value="1"/>
</dbReference>
<dbReference type="Pfam" id="PF13302">
    <property type="entry name" value="Acetyltransf_3"/>
    <property type="match status" value="1"/>
</dbReference>
<organism evidence="2 3">
    <name type="scientific">Pseudodesulfovibrio alkaliphilus</name>
    <dbReference type="NCBI Taxonomy" id="2661613"/>
    <lineage>
        <taxon>Bacteria</taxon>
        <taxon>Pseudomonadati</taxon>
        <taxon>Thermodesulfobacteriota</taxon>
        <taxon>Desulfovibrionia</taxon>
        <taxon>Desulfovibrionales</taxon>
        <taxon>Desulfovibrionaceae</taxon>
    </lineage>
</organism>
<dbReference type="Proteomes" id="UP000461162">
    <property type="component" value="Unassembled WGS sequence"/>
</dbReference>
<dbReference type="Gene3D" id="3.40.630.30">
    <property type="match status" value="1"/>
</dbReference>
<sequence>MNREALIARLREARREIEPGQEVEVGLFRPEDALGVSLAYLEVYGDAFPIGHVYDPDEVVRRNATDDQYTIVARTPRGEVVGLAGLFRHAPNPDVYEGGQFMVLKQYRRSHVARDISREVMQVQARRLGLPVVFCEAVCNHPASQRVAFQDGLDCTGLALECMPAKTYEVEGGVSRNVSLLLMFAVLKPSPCAARAPEPYGGFLRGLWDRFGLVRETLAPQPLAGDTQWSEFLLPEAGLCRLTVPRAGADFDAVTAGAEERAETIQIFLNLGDPAVDQAVDLLRERGYFFGGLLPHWFGADGLVMQKTPREPDWDAIILYGKRSKAMCDMVRADRESVTVPASS</sequence>
<dbReference type="GO" id="GO:0016747">
    <property type="term" value="F:acyltransferase activity, transferring groups other than amino-acyl groups"/>
    <property type="evidence" value="ECO:0007669"/>
    <property type="project" value="InterPro"/>
</dbReference>
<keyword evidence="2" id="KW-0808">Transferase</keyword>